<dbReference type="InterPro" id="IPR000836">
    <property type="entry name" value="PRTase_dom"/>
</dbReference>
<dbReference type="InterPro" id="IPR051910">
    <property type="entry name" value="ComF/GntX_DNA_util-trans"/>
</dbReference>
<evidence type="ECO:0000259" key="2">
    <source>
        <dbReference type="Pfam" id="PF00156"/>
    </source>
</evidence>
<dbReference type="PANTHER" id="PTHR47505:SF1">
    <property type="entry name" value="DNA UTILIZATION PROTEIN YHGH"/>
    <property type="match status" value="1"/>
</dbReference>
<reference evidence="3" key="2">
    <citation type="submission" date="2023-01" db="EMBL/GenBank/DDBJ databases">
        <title>Draft genome sequence of Algimonas porphyrae strain NBRC 108216.</title>
        <authorList>
            <person name="Sun Q."/>
            <person name="Mori K."/>
        </authorList>
    </citation>
    <scope>NUCLEOTIDE SEQUENCE</scope>
    <source>
        <strain evidence="3">NBRC 108216</strain>
    </source>
</reference>
<evidence type="ECO:0000256" key="1">
    <source>
        <dbReference type="ARBA" id="ARBA00008007"/>
    </source>
</evidence>
<dbReference type="Pfam" id="PF00156">
    <property type="entry name" value="Pribosyltran"/>
    <property type="match status" value="1"/>
</dbReference>
<proteinExistence type="inferred from homology"/>
<dbReference type="Proteomes" id="UP001161390">
    <property type="component" value="Unassembled WGS sequence"/>
</dbReference>
<dbReference type="GO" id="GO:0016757">
    <property type="term" value="F:glycosyltransferase activity"/>
    <property type="evidence" value="ECO:0007669"/>
    <property type="project" value="UniProtKB-KW"/>
</dbReference>
<evidence type="ECO:0000313" key="3">
    <source>
        <dbReference type="EMBL" id="GLQ21515.1"/>
    </source>
</evidence>
<keyword evidence="3" id="KW-0328">Glycosyltransferase</keyword>
<organism evidence="3 4">
    <name type="scientific">Algimonas porphyrae</name>
    <dbReference type="NCBI Taxonomy" id="1128113"/>
    <lineage>
        <taxon>Bacteria</taxon>
        <taxon>Pseudomonadati</taxon>
        <taxon>Pseudomonadota</taxon>
        <taxon>Alphaproteobacteria</taxon>
        <taxon>Maricaulales</taxon>
        <taxon>Robiginitomaculaceae</taxon>
        <taxon>Algimonas</taxon>
    </lineage>
</organism>
<feature type="domain" description="Phosphoribosyltransferase" evidence="2">
    <location>
        <begin position="140"/>
        <end position="232"/>
    </location>
</feature>
<accession>A0ABQ5V4A9</accession>
<dbReference type="SUPFAM" id="SSF53271">
    <property type="entry name" value="PRTase-like"/>
    <property type="match status" value="1"/>
</dbReference>
<evidence type="ECO:0000313" key="4">
    <source>
        <dbReference type="Proteomes" id="UP001161390"/>
    </source>
</evidence>
<dbReference type="PANTHER" id="PTHR47505">
    <property type="entry name" value="DNA UTILIZATION PROTEIN YHGH"/>
    <property type="match status" value="1"/>
</dbReference>
<gene>
    <name evidence="3" type="ORF">GCM10007854_24700</name>
</gene>
<comment type="similarity">
    <text evidence="1">Belongs to the ComF/GntX family.</text>
</comment>
<reference evidence="3" key="1">
    <citation type="journal article" date="2014" name="Int. J. Syst. Evol. Microbiol.">
        <title>Complete genome of a new Firmicutes species belonging to the dominant human colonic microbiota ('Ruminococcus bicirculans') reveals two chromosomes and a selective capacity to utilize plant glucans.</title>
        <authorList>
            <consortium name="NISC Comparative Sequencing Program"/>
            <person name="Wegmann U."/>
            <person name="Louis P."/>
            <person name="Goesmann A."/>
            <person name="Henrissat B."/>
            <person name="Duncan S.H."/>
            <person name="Flint H.J."/>
        </authorList>
    </citation>
    <scope>NUCLEOTIDE SEQUENCE</scope>
    <source>
        <strain evidence="3">NBRC 108216</strain>
    </source>
</reference>
<comment type="caution">
    <text evidence="3">The sequence shown here is derived from an EMBL/GenBank/DDBJ whole genome shotgun (WGS) entry which is preliminary data.</text>
</comment>
<dbReference type="Gene3D" id="3.40.50.2020">
    <property type="match status" value="1"/>
</dbReference>
<dbReference type="EMBL" id="BSNJ01000005">
    <property type="protein sequence ID" value="GLQ21515.1"/>
    <property type="molecule type" value="Genomic_DNA"/>
</dbReference>
<keyword evidence="4" id="KW-1185">Reference proteome</keyword>
<protein>
    <submittedName>
        <fullName evidence="3">Phosphoribosyltransferase</fullName>
    </submittedName>
</protein>
<name>A0ABQ5V4A9_9PROT</name>
<keyword evidence="3" id="KW-0808">Transferase</keyword>
<dbReference type="RefSeq" id="WP_284373151.1">
    <property type="nucleotide sequence ID" value="NZ_BSNJ01000005.1"/>
</dbReference>
<sequence>MEVWQSRLLSMGRLVVDTVLPPTDDTELFAALTFLDEPCCASCGYPFDHQVAGISAFDLACAACLARRPAYATARSALQYDEASRRMILAFKHGGHTDRLHSFAAQMHRAGRTALAHADLLIPVPLHRTRLIKRRFNQSALLARSLSRRCGVPMDAHALLRDRRTPSQGGLSAAGRRRNVQGAFTVSDPGRVAGRRLVLIDDVMTTGATLEACTRTLKRAGATRIDTVCLARVVKPLPAP</sequence>
<dbReference type="CDD" id="cd06223">
    <property type="entry name" value="PRTases_typeI"/>
    <property type="match status" value="1"/>
</dbReference>
<dbReference type="InterPro" id="IPR029057">
    <property type="entry name" value="PRTase-like"/>
</dbReference>